<name>A0ABT1FRP7_9BACT</name>
<gene>
    <name evidence="1" type="ORF">NCI00_18500</name>
</gene>
<comment type="caution">
    <text evidence="1">The sequence shown here is derived from an EMBL/GenBank/DDBJ whole genome shotgun (WGS) entry which is preliminary data.</text>
</comment>
<evidence type="ECO:0000313" key="2">
    <source>
        <dbReference type="Proteomes" id="UP001204772"/>
    </source>
</evidence>
<evidence type="ECO:0000313" key="1">
    <source>
        <dbReference type="EMBL" id="MCP1384435.1"/>
    </source>
</evidence>
<dbReference type="EMBL" id="JAMZEL010000008">
    <property type="protein sequence ID" value="MCP1384435.1"/>
    <property type="molecule type" value="Genomic_DNA"/>
</dbReference>
<dbReference type="RefSeq" id="WP_253529969.1">
    <property type="nucleotide sequence ID" value="NZ_JAMZEL010000008.1"/>
</dbReference>
<keyword evidence="2" id="KW-1185">Reference proteome</keyword>
<reference evidence="1 2" key="1">
    <citation type="submission" date="2022-06" db="EMBL/GenBank/DDBJ databases">
        <title>Runella sp. S5 genome sequencing.</title>
        <authorList>
            <person name="Park S."/>
        </authorList>
    </citation>
    <scope>NUCLEOTIDE SEQUENCE [LARGE SCALE GENOMIC DNA]</scope>
    <source>
        <strain evidence="1 2">S5</strain>
    </source>
</reference>
<accession>A0ABT1FRP7</accession>
<sequence>MIIGLAIWQQYRQKNNTAVEKQTAKTHAETVQKLEKKRQINRADVDNIPVDSLAVELERAYSKPNSYEAHHDK</sequence>
<proteinExistence type="predicted"/>
<organism evidence="1 2">
    <name type="scientific">Runella salmonicolor</name>
    <dbReference type="NCBI Taxonomy" id="2950278"/>
    <lineage>
        <taxon>Bacteria</taxon>
        <taxon>Pseudomonadati</taxon>
        <taxon>Bacteroidota</taxon>
        <taxon>Cytophagia</taxon>
        <taxon>Cytophagales</taxon>
        <taxon>Spirosomataceae</taxon>
        <taxon>Runella</taxon>
    </lineage>
</organism>
<protein>
    <submittedName>
        <fullName evidence="1">Uncharacterized protein</fullName>
    </submittedName>
</protein>
<dbReference type="Proteomes" id="UP001204772">
    <property type="component" value="Unassembled WGS sequence"/>
</dbReference>